<protein>
    <recommendedName>
        <fullName evidence="1">dATP/dGTP diphosphohydrolase N-terminal domain-containing protein</fullName>
    </recommendedName>
</protein>
<dbReference type="AlphaFoldDB" id="X1DLU9"/>
<dbReference type="InterPro" id="IPR044038">
    <property type="entry name" value="dATP/dGTP_diPOhydrolase_N"/>
</dbReference>
<name>X1DLU9_9ZZZZ</name>
<organism evidence="2">
    <name type="scientific">marine sediment metagenome</name>
    <dbReference type="NCBI Taxonomy" id="412755"/>
    <lineage>
        <taxon>unclassified sequences</taxon>
        <taxon>metagenomes</taxon>
        <taxon>ecological metagenomes</taxon>
    </lineage>
</organism>
<gene>
    <name evidence="2" type="ORF">S01H4_61239</name>
</gene>
<proteinExistence type="predicted"/>
<accession>X1DLU9</accession>
<feature type="non-terminal residue" evidence="2">
    <location>
        <position position="1"/>
    </location>
</feature>
<dbReference type="Pfam" id="PF18909">
    <property type="entry name" value="dGTP_diPhyd_N"/>
    <property type="match status" value="1"/>
</dbReference>
<reference evidence="2" key="1">
    <citation type="journal article" date="2014" name="Front. Microbiol.">
        <title>High frequency of phylogenetically diverse reductive dehalogenase-homologous genes in deep subseafloor sedimentary metagenomes.</title>
        <authorList>
            <person name="Kawai M."/>
            <person name="Futagami T."/>
            <person name="Toyoda A."/>
            <person name="Takaki Y."/>
            <person name="Nishi S."/>
            <person name="Hori S."/>
            <person name="Arai W."/>
            <person name="Tsubouchi T."/>
            <person name="Morono Y."/>
            <person name="Uchiyama I."/>
            <person name="Ito T."/>
            <person name="Fujiyama A."/>
            <person name="Inagaki F."/>
            <person name="Takami H."/>
        </authorList>
    </citation>
    <scope>NUCLEOTIDE SEQUENCE</scope>
    <source>
        <strain evidence="2">Expedition CK06-06</strain>
    </source>
</reference>
<sequence>EKYGDRNWEKGIPLSRYCDSGPRHFGKWMAGEIDEEHLKMACWNFMSLLDTILRIKQGKLSESLNDLPCCPEFMEEEIKESVNLEQVCAFLGHSLLTASLASS</sequence>
<evidence type="ECO:0000313" key="2">
    <source>
        <dbReference type="EMBL" id="GAH09260.1"/>
    </source>
</evidence>
<evidence type="ECO:0000259" key="1">
    <source>
        <dbReference type="Pfam" id="PF18909"/>
    </source>
</evidence>
<comment type="caution">
    <text evidence="2">The sequence shown here is derived from an EMBL/GenBank/DDBJ whole genome shotgun (WGS) entry which is preliminary data.</text>
</comment>
<feature type="domain" description="dATP/dGTP diphosphohydrolase N-terminal" evidence="1">
    <location>
        <begin position="1"/>
        <end position="56"/>
    </location>
</feature>
<dbReference type="EMBL" id="BART01036269">
    <property type="protein sequence ID" value="GAH09260.1"/>
    <property type="molecule type" value="Genomic_DNA"/>
</dbReference>